<evidence type="ECO:0000259" key="1">
    <source>
        <dbReference type="Pfam" id="PF20546"/>
    </source>
</evidence>
<protein>
    <recommendedName>
        <fullName evidence="1">DUF6760 domain-containing protein</fullName>
    </recommendedName>
</protein>
<gene>
    <name evidence="2" type="ORF">IAG44_12265</name>
</gene>
<dbReference type="RefSeq" id="WP_187747168.1">
    <property type="nucleotide sequence ID" value="NZ_CP060828.1"/>
</dbReference>
<dbReference type="KEGG" id="sroi:IAG44_12265"/>
<evidence type="ECO:0000313" key="2">
    <source>
        <dbReference type="EMBL" id="QNP70149.1"/>
    </source>
</evidence>
<feature type="domain" description="DUF6760" evidence="1">
    <location>
        <begin position="3"/>
        <end position="51"/>
    </location>
</feature>
<evidence type="ECO:0000313" key="3">
    <source>
        <dbReference type="Proteomes" id="UP000516052"/>
    </source>
</evidence>
<keyword evidence="3" id="KW-1185">Reference proteome</keyword>
<organism evidence="2 3">
    <name type="scientific">Streptomyces roseirectus</name>
    <dbReference type="NCBI Taxonomy" id="2768066"/>
    <lineage>
        <taxon>Bacteria</taxon>
        <taxon>Bacillati</taxon>
        <taxon>Actinomycetota</taxon>
        <taxon>Actinomycetes</taxon>
        <taxon>Kitasatosporales</taxon>
        <taxon>Streptomycetaceae</taxon>
        <taxon>Streptomyces</taxon>
    </lineage>
</organism>
<dbReference type="Proteomes" id="UP000516052">
    <property type="component" value="Chromosome"/>
</dbReference>
<dbReference type="EMBL" id="CP060828">
    <property type="protein sequence ID" value="QNP70149.1"/>
    <property type="molecule type" value="Genomic_DNA"/>
</dbReference>
<name>A0A7H0IBI3_9ACTN</name>
<dbReference type="InterPro" id="IPR046648">
    <property type="entry name" value="DUF6760"/>
</dbReference>
<reference evidence="2 3" key="1">
    <citation type="submission" date="2020-08" db="EMBL/GenBank/DDBJ databases">
        <title>A novel species.</title>
        <authorList>
            <person name="Gao J."/>
        </authorList>
    </citation>
    <scope>NUCLEOTIDE SEQUENCE [LARGE SCALE GENOMIC DNA]</scope>
    <source>
        <strain evidence="2 3">CRXT-G-22</strain>
    </source>
</reference>
<dbReference type="AlphaFoldDB" id="A0A7H0IBI3"/>
<accession>A0A7H0IBI3</accession>
<proteinExistence type="predicted"/>
<sequence length="52" mass="6312">MTYAPARLREEVAYVAYHFHWQREEILDLTHEERRQWVAEIARINTRVNEGG</sequence>
<dbReference type="Pfam" id="PF20546">
    <property type="entry name" value="DUF6760"/>
    <property type="match status" value="1"/>
</dbReference>